<dbReference type="RefSeq" id="WP_093326764.1">
    <property type="nucleotide sequence ID" value="NZ_AP027363.1"/>
</dbReference>
<keyword evidence="3" id="KW-1185">Reference proteome</keyword>
<dbReference type="AlphaFoldDB" id="A0A1H9Y7P2"/>
<name>A0A1H9Y7P2_THASX</name>
<dbReference type="OrthoDB" id="338827at2"/>
<reference evidence="2 3" key="1">
    <citation type="submission" date="2016-10" db="EMBL/GenBank/DDBJ databases">
        <authorList>
            <person name="de Groot N.N."/>
        </authorList>
    </citation>
    <scope>NUCLEOTIDE SEQUENCE [LARGE SCALE GENOMIC DNA]</scope>
    <source>
        <strain evidence="2 3">DSM 19706</strain>
    </source>
</reference>
<dbReference type="InterPro" id="IPR029062">
    <property type="entry name" value="Class_I_gatase-like"/>
</dbReference>
<organism evidence="2 3">
    <name type="scientific">Thalassotalea agarivorans</name>
    <name type="common">Thalassomonas agarivorans</name>
    <dbReference type="NCBI Taxonomy" id="349064"/>
    <lineage>
        <taxon>Bacteria</taxon>
        <taxon>Pseudomonadati</taxon>
        <taxon>Pseudomonadota</taxon>
        <taxon>Gammaproteobacteria</taxon>
        <taxon>Alteromonadales</taxon>
        <taxon>Colwelliaceae</taxon>
        <taxon>Thalassotalea</taxon>
    </lineage>
</organism>
<evidence type="ECO:0000313" key="3">
    <source>
        <dbReference type="Proteomes" id="UP000199308"/>
    </source>
</evidence>
<dbReference type="Proteomes" id="UP000199308">
    <property type="component" value="Unassembled WGS sequence"/>
</dbReference>
<dbReference type="Pfam" id="PF06283">
    <property type="entry name" value="ThuA"/>
    <property type="match status" value="1"/>
</dbReference>
<evidence type="ECO:0000313" key="2">
    <source>
        <dbReference type="EMBL" id="SES64793.1"/>
    </source>
</evidence>
<protein>
    <recommendedName>
        <fullName evidence="1">ThuA-like domain-containing protein</fullName>
    </recommendedName>
</protein>
<evidence type="ECO:0000259" key="1">
    <source>
        <dbReference type="Pfam" id="PF06283"/>
    </source>
</evidence>
<dbReference type="STRING" id="349064.SAMN05660429_00109"/>
<dbReference type="PANTHER" id="PTHR40469:SF2">
    <property type="entry name" value="GALACTOSE-BINDING DOMAIN-LIKE SUPERFAMILY PROTEIN"/>
    <property type="match status" value="1"/>
</dbReference>
<accession>A0A1H9Y7P2</accession>
<dbReference type="SUPFAM" id="SSF52317">
    <property type="entry name" value="Class I glutamine amidotransferase-like"/>
    <property type="match status" value="1"/>
</dbReference>
<dbReference type="PANTHER" id="PTHR40469">
    <property type="entry name" value="SECRETED GLYCOSYL HYDROLASE"/>
    <property type="match status" value="1"/>
</dbReference>
<sequence length="245" mass="27804">MKVLIALLLLVYLPFGHAEPGKHILVFSKTEGWRHKSIEPAIKQITAYAEKYNIAVTSSEDAQLFNSEQLAKYDAVVFLLTTGNVLNASQQKSFEQYIKNGNGFVGVHSATDTGYDWPWYGKLVGAYFNGHPNDPNVRDALLYPMNQDHAATEMLPTTWPKKDEWYDFKSLNADVQVLINIDEQSYKKPKENPVKEQRPISWYHEYDGGRAFYTGLGHTTESYSEPLFMQHLFGGIQYAIGGNND</sequence>
<feature type="domain" description="ThuA-like" evidence="1">
    <location>
        <begin position="24"/>
        <end position="239"/>
    </location>
</feature>
<proteinExistence type="predicted"/>
<dbReference type="InterPro" id="IPR029010">
    <property type="entry name" value="ThuA-like"/>
</dbReference>
<dbReference type="EMBL" id="FOHK01000001">
    <property type="protein sequence ID" value="SES64793.1"/>
    <property type="molecule type" value="Genomic_DNA"/>
</dbReference>
<dbReference type="Gene3D" id="3.40.50.880">
    <property type="match status" value="1"/>
</dbReference>
<gene>
    <name evidence="2" type="ORF">SAMN05660429_00109</name>
</gene>